<name>A0ABS7BIV7_9SPHN</name>
<dbReference type="EMBL" id="JAHXZN010000001">
    <property type="protein sequence ID" value="MBW6529433.1"/>
    <property type="molecule type" value="Genomic_DNA"/>
</dbReference>
<evidence type="ECO:0000256" key="1">
    <source>
        <dbReference type="SAM" id="SignalP"/>
    </source>
</evidence>
<protein>
    <submittedName>
        <fullName evidence="2">Uncharacterized protein</fullName>
    </submittedName>
</protein>
<organism evidence="2 3">
    <name type="scientific">Sphingomonas citri</name>
    <dbReference type="NCBI Taxonomy" id="2862499"/>
    <lineage>
        <taxon>Bacteria</taxon>
        <taxon>Pseudomonadati</taxon>
        <taxon>Pseudomonadota</taxon>
        <taxon>Alphaproteobacteria</taxon>
        <taxon>Sphingomonadales</taxon>
        <taxon>Sphingomonadaceae</taxon>
        <taxon>Sphingomonas</taxon>
    </lineage>
</organism>
<keyword evidence="3" id="KW-1185">Reference proteome</keyword>
<reference evidence="2 3" key="1">
    <citation type="submission" date="2021-07" db="EMBL/GenBank/DDBJ databases">
        <title>Sphingomonas sp.</title>
        <authorList>
            <person name="Feng G."/>
            <person name="Li J."/>
            <person name="Pan M."/>
        </authorList>
    </citation>
    <scope>NUCLEOTIDE SEQUENCE [LARGE SCALE GENOMIC DNA]</scope>
    <source>
        <strain evidence="2 3">RRHST34</strain>
    </source>
</reference>
<dbReference type="Proteomes" id="UP000759103">
    <property type="component" value="Unassembled WGS sequence"/>
</dbReference>
<evidence type="ECO:0000313" key="3">
    <source>
        <dbReference type="Proteomes" id="UP000759103"/>
    </source>
</evidence>
<proteinExistence type="predicted"/>
<feature type="chain" id="PRO_5045129342" evidence="1">
    <location>
        <begin position="18"/>
        <end position="151"/>
    </location>
</feature>
<evidence type="ECO:0000313" key="2">
    <source>
        <dbReference type="EMBL" id="MBW6529433.1"/>
    </source>
</evidence>
<accession>A0ABS7BIV7</accession>
<sequence>MTLALLLALAQAAPALPADSIDGLPLSTLPRQELPARGCAAYLFSTGQVRGLAAVATADPATLRIALDGSVRDLPRAAAAGTVALGLNAESVYRAGEVTATVQLTIEPRPNLNNGAAVPSATLRLDRPGQDTLVVPLAGLVGCAPAAAKPR</sequence>
<gene>
    <name evidence="2" type="ORF">KZ820_01675</name>
</gene>
<feature type="signal peptide" evidence="1">
    <location>
        <begin position="1"/>
        <end position="17"/>
    </location>
</feature>
<comment type="caution">
    <text evidence="2">The sequence shown here is derived from an EMBL/GenBank/DDBJ whole genome shotgun (WGS) entry which is preliminary data.</text>
</comment>
<keyword evidence="1" id="KW-0732">Signal</keyword>
<dbReference type="RefSeq" id="WP_219746980.1">
    <property type="nucleotide sequence ID" value="NZ_JAHXZN010000001.1"/>
</dbReference>